<dbReference type="OrthoDB" id="10266018at2759"/>
<evidence type="ECO:0000313" key="2">
    <source>
        <dbReference type="EMBL" id="THU77954.1"/>
    </source>
</evidence>
<gene>
    <name evidence="2" type="ORF">K435DRAFT_889790</name>
</gene>
<dbReference type="SUPFAM" id="SSF47954">
    <property type="entry name" value="Cyclin-like"/>
    <property type="match status" value="1"/>
</dbReference>
<organism evidence="2 3">
    <name type="scientific">Dendrothele bispora (strain CBS 962.96)</name>
    <dbReference type="NCBI Taxonomy" id="1314807"/>
    <lineage>
        <taxon>Eukaryota</taxon>
        <taxon>Fungi</taxon>
        <taxon>Dikarya</taxon>
        <taxon>Basidiomycota</taxon>
        <taxon>Agaricomycotina</taxon>
        <taxon>Agaricomycetes</taxon>
        <taxon>Agaricomycetidae</taxon>
        <taxon>Agaricales</taxon>
        <taxon>Agaricales incertae sedis</taxon>
        <taxon>Dendrothele</taxon>
    </lineage>
</organism>
<dbReference type="PANTHER" id="PTHR10026">
    <property type="entry name" value="CYCLIN"/>
    <property type="match status" value="1"/>
</dbReference>
<dbReference type="InterPro" id="IPR043198">
    <property type="entry name" value="Cyclin/Ssn8"/>
</dbReference>
<dbReference type="GO" id="GO:0016538">
    <property type="term" value="F:cyclin-dependent protein serine/threonine kinase regulator activity"/>
    <property type="evidence" value="ECO:0007669"/>
    <property type="project" value="InterPro"/>
</dbReference>
<name>A0A4S8KQD8_DENBC</name>
<dbReference type="Proteomes" id="UP000297245">
    <property type="component" value="Unassembled WGS sequence"/>
</dbReference>
<dbReference type="AlphaFoldDB" id="A0A4S8KQD8"/>
<sequence length="210" mass="22965">MEFYLVNDLECDLTIFHPYRTLLARCKKETVGGDLLDAGDLCMGMSPDVGPRYWGTGEGRLESSENALQLAWFIIHDSYRSNLCLLYPPHLIPIAAIYLTLVLNPSAQATINHLLPSSSANNAAESSPHSTEEPGTVVSSHFQSNAHANTTPRRSSRQSAQTQTPAQSSQAQDPASSLEKQDPIEFLANLNVSLSLVSTISQEFISLYTL</sequence>
<accession>A0A4S8KQD8</accession>
<keyword evidence="3" id="KW-1185">Reference proteome</keyword>
<evidence type="ECO:0008006" key="4">
    <source>
        <dbReference type="Google" id="ProtNLM"/>
    </source>
</evidence>
<evidence type="ECO:0000313" key="3">
    <source>
        <dbReference type="Proteomes" id="UP000297245"/>
    </source>
</evidence>
<dbReference type="Gene3D" id="1.10.472.10">
    <property type="entry name" value="Cyclin-like"/>
    <property type="match status" value="1"/>
</dbReference>
<feature type="compositionally biased region" description="Low complexity" evidence="1">
    <location>
        <begin position="119"/>
        <end position="129"/>
    </location>
</feature>
<protein>
    <recommendedName>
        <fullName evidence="4">Cyclin C-terminal domain-containing protein</fullName>
    </recommendedName>
</protein>
<feature type="region of interest" description="Disordered" evidence="1">
    <location>
        <begin position="119"/>
        <end position="179"/>
    </location>
</feature>
<proteinExistence type="predicted"/>
<dbReference type="EMBL" id="ML180295">
    <property type="protein sequence ID" value="THU77954.1"/>
    <property type="molecule type" value="Genomic_DNA"/>
</dbReference>
<feature type="compositionally biased region" description="Low complexity" evidence="1">
    <location>
        <begin position="150"/>
        <end position="177"/>
    </location>
</feature>
<dbReference type="GO" id="GO:0006357">
    <property type="term" value="P:regulation of transcription by RNA polymerase II"/>
    <property type="evidence" value="ECO:0007669"/>
    <property type="project" value="InterPro"/>
</dbReference>
<evidence type="ECO:0000256" key="1">
    <source>
        <dbReference type="SAM" id="MobiDB-lite"/>
    </source>
</evidence>
<reference evidence="2 3" key="1">
    <citation type="journal article" date="2019" name="Nat. Ecol. Evol.">
        <title>Megaphylogeny resolves global patterns of mushroom evolution.</title>
        <authorList>
            <person name="Varga T."/>
            <person name="Krizsan K."/>
            <person name="Foldi C."/>
            <person name="Dima B."/>
            <person name="Sanchez-Garcia M."/>
            <person name="Sanchez-Ramirez S."/>
            <person name="Szollosi G.J."/>
            <person name="Szarkandi J.G."/>
            <person name="Papp V."/>
            <person name="Albert L."/>
            <person name="Andreopoulos W."/>
            <person name="Angelini C."/>
            <person name="Antonin V."/>
            <person name="Barry K.W."/>
            <person name="Bougher N.L."/>
            <person name="Buchanan P."/>
            <person name="Buyck B."/>
            <person name="Bense V."/>
            <person name="Catcheside P."/>
            <person name="Chovatia M."/>
            <person name="Cooper J."/>
            <person name="Damon W."/>
            <person name="Desjardin D."/>
            <person name="Finy P."/>
            <person name="Geml J."/>
            <person name="Haridas S."/>
            <person name="Hughes K."/>
            <person name="Justo A."/>
            <person name="Karasinski D."/>
            <person name="Kautmanova I."/>
            <person name="Kiss B."/>
            <person name="Kocsube S."/>
            <person name="Kotiranta H."/>
            <person name="LaButti K.M."/>
            <person name="Lechner B.E."/>
            <person name="Liimatainen K."/>
            <person name="Lipzen A."/>
            <person name="Lukacs Z."/>
            <person name="Mihaltcheva S."/>
            <person name="Morgado L.N."/>
            <person name="Niskanen T."/>
            <person name="Noordeloos M.E."/>
            <person name="Ohm R.A."/>
            <person name="Ortiz-Santana B."/>
            <person name="Ovrebo C."/>
            <person name="Racz N."/>
            <person name="Riley R."/>
            <person name="Savchenko A."/>
            <person name="Shiryaev A."/>
            <person name="Soop K."/>
            <person name="Spirin V."/>
            <person name="Szebenyi C."/>
            <person name="Tomsovsky M."/>
            <person name="Tulloss R.E."/>
            <person name="Uehling J."/>
            <person name="Grigoriev I.V."/>
            <person name="Vagvolgyi C."/>
            <person name="Papp T."/>
            <person name="Martin F.M."/>
            <person name="Miettinen O."/>
            <person name="Hibbett D.S."/>
            <person name="Nagy L.G."/>
        </authorList>
    </citation>
    <scope>NUCLEOTIDE SEQUENCE [LARGE SCALE GENOMIC DNA]</scope>
    <source>
        <strain evidence="2 3">CBS 962.96</strain>
    </source>
</reference>
<dbReference type="InterPro" id="IPR036915">
    <property type="entry name" value="Cyclin-like_sf"/>
</dbReference>
<feature type="compositionally biased region" description="Polar residues" evidence="1">
    <location>
        <begin position="137"/>
        <end position="149"/>
    </location>
</feature>